<dbReference type="PRINTS" id="PR00344">
    <property type="entry name" value="BCTRLSENSOR"/>
</dbReference>
<keyword evidence="5" id="KW-0175">Coiled coil</keyword>
<feature type="domain" description="PAS" evidence="9">
    <location>
        <begin position="277"/>
        <end position="325"/>
    </location>
</feature>
<dbReference type="InterPro" id="IPR035965">
    <property type="entry name" value="PAS-like_dom_sf"/>
</dbReference>
<dbReference type="InterPro" id="IPR003661">
    <property type="entry name" value="HisK_dim/P_dom"/>
</dbReference>
<dbReference type="NCBIfam" id="TIGR00229">
    <property type="entry name" value="sensory_box"/>
    <property type="match status" value="2"/>
</dbReference>
<dbReference type="EC" id="2.7.13.3" evidence="2"/>
<feature type="non-terminal residue" evidence="11">
    <location>
        <position position="1157"/>
    </location>
</feature>
<dbReference type="InterPro" id="IPR005467">
    <property type="entry name" value="His_kinase_dom"/>
</dbReference>
<dbReference type="RefSeq" id="WP_322468775.1">
    <property type="nucleotide sequence ID" value="NZ_JAXOJX010000140.1"/>
</dbReference>
<evidence type="ECO:0000256" key="6">
    <source>
        <dbReference type="SAM" id="Phobius"/>
    </source>
</evidence>
<evidence type="ECO:0000259" key="8">
    <source>
        <dbReference type="PROSITE" id="PS50110"/>
    </source>
</evidence>
<dbReference type="Gene3D" id="3.30.565.10">
    <property type="entry name" value="Histidine kinase-like ATPase, C-terminal domain"/>
    <property type="match status" value="1"/>
</dbReference>
<dbReference type="PANTHER" id="PTHR45339">
    <property type="entry name" value="HYBRID SIGNAL TRANSDUCTION HISTIDINE KINASE J"/>
    <property type="match status" value="1"/>
</dbReference>
<dbReference type="InterPro" id="IPR001610">
    <property type="entry name" value="PAC"/>
</dbReference>
<dbReference type="Pfam" id="PF13426">
    <property type="entry name" value="PAS_9"/>
    <property type="match status" value="1"/>
</dbReference>
<dbReference type="InterPro" id="IPR000014">
    <property type="entry name" value="PAS"/>
</dbReference>
<evidence type="ECO:0000313" key="12">
    <source>
        <dbReference type="Proteomes" id="UP001293718"/>
    </source>
</evidence>
<reference evidence="11 12" key="1">
    <citation type="submission" date="2023-11" db="EMBL/GenBank/DDBJ databases">
        <title>Draft genome of Azohydromonas lata strain H1 (DSM1123), a polyhydroxyalkanoate producer.</title>
        <authorList>
            <person name="Traversa D."/>
            <person name="D'Addabbo P."/>
            <person name="Pazzani C."/>
            <person name="Manzari C."/>
            <person name="Chiara M."/>
            <person name="Scrascia M."/>
        </authorList>
    </citation>
    <scope>NUCLEOTIDE SEQUENCE [LARGE SCALE GENOMIC DNA]</scope>
    <source>
        <strain evidence="11 12">H1</strain>
    </source>
</reference>
<dbReference type="InterPro" id="IPR001789">
    <property type="entry name" value="Sig_transdc_resp-reg_receiver"/>
</dbReference>
<dbReference type="InterPro" id="IPR013656">
    <property type="entry name" value="PAS_4"/>
</dbReference>
<feature type="coiled-coil region" evidence="5">
    <location>
        <begin position="388"/>
        <end position="422"/>
    </location>
</feature>
<dbReference type="Gene3D" id="3.40.50.2300">
    <property type="match status" value="1"/>
</dbReference>
<keyword evidence="6" id="KW-0472">Membrane</keyword>
<name>A0ABU5IS05_9BURK</name>
<dbReference type="InterPro" id="IPR011006">
    <property type="entry name" value="CheY-like_superfamily"/>
</dbReference>
<dbReference type="Proteomes" id="UP001293718">
    <property type="component" value="Unassembled WGS sequence"/>
</dbReference>
<feature type="modified residue" description="4-aspartylphosphate" evidence="4">
    <location>
        <position position="1002"/>
    </location>
</feature>
<dbReference type="SMART" id="SM00387">
    <property type="entry name" value="HATPase_c"/>
    <property type="match status" value="1"/>
</dbReference>
<keyword evidence="12" id="KW-1185">Reference proteome</keyword>
<dbReference type="CDD" id="cd16922">
    <property type="entry name" value="HATPase_EvgS-ArcB-TorS-like"/>
    <property type="match status" value="1"/>
</dbReference>
<dbReference type="SMART" id="SM00091">
    <property type="entry name" value="PAS"/>
    <property type="match status" value="3"/>
</dbReference>
<dbReference type="CDD" id="cd00082">
    <property type="entry name" value="HisKA"/>
    <property type="match status" value="1"/>
</dbReference>
<keyword evidence="6" id="KW-1133">Transmembrane helix</keyword>
<accession>A0ABU5IS05</accession>
<comment type="catalytic activity">
    <reaction evidence="1">
        <text>ATP + protein L-histidine = ADP + protein N-phospho-L-histidine.</text>
        <dbReference type="EC" id="2.7.13.3"/>
    </reaction>
</comment>
<dbReference type="CDD" id="cd17546">
    <property type="entry name" value="REC_hyHK_CKI1_RcsC-like"/>
    <property type="match status" value="1"/>
</dbReference>
<feature type="domain" description="PAC" evidence="10">
    <location>
        <begin position="350"/>
        <end position="400"/>
    </location>
</feature>
<evidence type="ECO:0000256" key="2">
    <source>
        <dbReference type="ARBA" id="ARBA00012438"/>
    </source>
</evidence>
<proteinExistence type="predicted"/>
<evidence type="ECO:0000256" key="4">
    <source>
        <dbReference type="PROSITE-ProRule" id="PRU00169"/>
    </source>
</evidence>
<evidence type="ECO:0000256" key="5">
    <source>
        <dbReference type="SAM" id="Coils"/>
    </source>
</evidence>
<evidence type="ECO:0000259" key="9">
    <source>
        <dbReference type="PROSITE" id="PS50112"/>
    </source>
</evidence>
<dbReference type="SMART" id="SM00388">
    <property type="entry name" value="HisKA"/>
    <property type="match status" value="1"/>
</dbReference>
<dbReference type="PROSITE" id="PS50112">
    <property type="entry name" value="PAS"/>
    <property type="match status" value="2"/>
</dbReference>
<gene>
    <name evidence="11" type="ORF">SM757_34410</name>
</gene>
<dbReference type="Pfam" id="PF00072">
    <property type="entry name" value="Response_reg"/>
    <property type="match status" value="1"/>
</dbReference>
<dbReference type="SUPFAM" id="SSF52172">
    <property type="entry name" value="CheY-like"/>
    <property type="match status" value="1"/>
</dbReference>
<dbReference type="PANTHER" id="PTHR45339:SF3">
    <property type="entry name" value="HISTIDINE KINASE"/>
    <property type="match status" value="1"/>
</dbReference>
<feature type="domain" description="PAS" evidence="9">
    <location>
        <begin position="554"/>
        <end position="592"/>
    </location>
</feature>
<dbReference type="InterPro" id="IPR036097">
    <property type="entry name" value="HisK_dim/P_sf"/>
</dbReference>
<dbReference type="InterPro" id="IPR000700">
    <property type="entry name" value="PAS-assoc_C"/>
</dbReference>
<dbReference type="PROSITE" id="PS50110">
    <property type="entry name" value="RESPONSE_REGULATORY"/>
    <property type="match status" value="1"/>
</dbReference>
<dbReference type="InterPro" id="IPR004358">
    <property type="entry name" value="Sig_transdc_His_kin-like_C"/>
</dbReference>
<keyword evidence="3 4" id="KW-0597">Phosphoprotein</keyword>
<feature type="transmembrane region" description="Helical" evidence="6">
    <location>
        <begin position="12"/>
        <end position="34"/>
    </location>
</feature>
<dbReference type="InterPro" id="IPR003594">
    <property type="entry name" value="HATPase_dom"/>
</dbReference>
<organism evidence="11 12">
    <name type="scientific">Azohydromonas lata</name>
    <dbReference type="NCBI Taxonomy" id="45677"/>
    <lineage>
        <taxon>Bacteria</taxon>
        <taxon>Pseudomonadati</taxon>
        <taxon>Pseudomonadota</taxon>
        <taxon>Betaproteobacteria</taxon>
        <taxon>Burkholderiales</taxon>
        <taxon>Sphaerotilaceae</taxon>
        <taxon>Azohydromonas</taxon>
    </lineage>
</organism>
<feature type="domain" description="PAC" evidence="10">
    <location>
        <begin position="634"/>
        <end position="685"/>
    </location>
</feature>
<keyword evidence="6" id="KW-0812">Transmembrane</keyword>
<sequence>MRLQSSGVAPFLRLIFLPSTALALVLAALNYLAFDRLWGEHETTRTQQLQQSRRAAQALNLDHELAGIQRLVLRTLEQTGTQADQAALQRVRAELVDRLAAVEKQWPAAADSQPANEVRQDFTRYRQLVTRATELAAADPPQAWRQALQASDVHLHLSEHARGIAESTLHGSASQGTALLQALGQRQVHIGAAGALALGGLMLFWLLAVRRLTARVSLLTRTLQCLSEGKPEPAQLAQVEQLAQGRPGVLPTLARTVLAFRNALAARDAAEASARDSEALMQAVFDEAPYAIEVIDTDSGRYVQVNAATCRLLGYGREELLGMSLQQVQAGLAPKALQDSMERMVRDKVRRLENVHRRKDGTLFDVRVTACPVRLGGRTYMVALWEDITAQKRTAEELERHRHQLEQLVAERTAELHRAKEAAEAVNLDFTRVLEISPDLIALKDREHRYKAVSRAYAQANAIADWKALAGRTAGEVLAPDLAALVRADEDALIASGHDVMVVERHMPLAGLGERLISTTRCVLRDAQGRFDGFLTQARDITDSTRAAEVLANKEEQLRTLVESTTEGIFSTDMEGRVTLANRAAALLLGFEDTRQLVGLPLPQIVLSPQARRAATRADGCQVRRALLDNQRARSDTECFWRRDGSAFPVAYSAAPLTRDGEVVGSVVLFEDITRRKHAEAELKQARDAAEAANRSKSAFLANMSHEIRTPMNAIIGLAHLLKRDLREPVQLERLAKISMAAHHLLGVINDILDLSKIEAGKLRLETADFDVERVVDDVCSLLRDKAEAKGLALITEMAGLPRVLHGDGLRLGQILLNFVGNAVKFTEAGHVRVSARLASPPGAPMVVRFEVQDSGIGLSAEQQERLFQPFEQADASTTRKYGGTGLGLAICRRLTELMGGRIGVSSEPGVGSTFRVELPMARGTDRAFAQPPVPVAPAAELENLLRRHAGARVLLAEDNAINQEVARELLAGVGLDVDVADDGQSAVDKARATAYGLILMDMQMPRLDGLEAARRIRRLPAHAATPILAMTANALHEDRELCLAAGMNDHIAKPVEPDVLFRTLLRWLPAPAAAAQAAGPAPQAAPGPAQEADAALHAQLMAVAGLDAAAGLQRTRGRVALYARMLAHLRDSELPRQLQQQLSAGDTAALAFSAHS</sequence>
<dbReference type="PROSITE" id="PS50109">
    <property type="entry name" value="HIS_KIN"/>
    <property type="match status" value="1"/>
</dbReference>
<evidence type="ECO:0000256" key="3">
    <source>
        <dbReference type="ARBA" id="ARBA00022553"/>
    </source>
</evidence>
<dbReference type="SUPFAM" id="SSF47384">
    <property type="entry name" value="Homodimeric domain of signal transducing histidine kinase"/>
    <property type="match status" value="1"/>
</dbReference>
<dbReference type="Gene3D" id="1.10.287.130">
    <property type="match status" value="1"/>
</dbReference>
<dbReference type="PROSITE" id="PS50113">
    <property type="entry name" value="PAC"/>
    <property type="match status" value="2"/>
</dbReference>
<dbReference type="SMART" id="SM00448">
    <property type="entry name" value="REC"/>
    <property type="match status" value="1"/>
</dbReference>
<dbReference type="Pfam" id="PF02518">
    <property type="entry name" value="HATPase_c"/>
    <property type="match status" value="1"/>
</dbReference>
<dbReference type="SMART" id="SM00086">
    <property type="entry name" value="PAC"/>
    <property type="match status" value="2"/>
</dbReference>
<dbReference type="InterPro" id="IPR036890">
    <property type="entry name" value="HATPase_C_sf"/>
</dbReference>
<feature type="domain" description="Response regulatory" evidence="8">
    <location>
        <begin position="953"/>
        <end position="1069"/>
    </location>
</feature>
<evidence type="ECO:0000259" key="10">
    <source>
        <dbReference type="PROSITE" id="PS50113"/>
    </source>
</evidence>
<dbReference type="SUPFAM" id="SSF55874">
    <property type="entry name" value="ATPase domain of HSP90 chaperone/DNA topoisomerase II/histidine kinase"/>
    <property type="match status" value="1"/>
</dbReference>
<comment type="caution">
    <text evidence="11">The sequence shown here is derived from an EMBL/GenBank/DDBJ whole genome shotgun (WGS) entry which is preliminary data.</text>
</comment>
<protein>
    <recommendedName>
        <fullName evidence="2">histidine kinase</fullName>
        <ecNumber evidence="2">2.7.13.3</ecNumber>
    </recommendedName>
</protein>
<feature type="domain" description="Histidine kinase" evidence="7">
    <location>
        <begin position="703"/>
        <end position="923"/>
    </location>
</feature>
<dbReference type="EMBL" id="JAXOJX010000140">
    <property type="protein sequence ID" value="MDZ5461680.1"/>
    <property type="molecule type" value="Genomic_DNA"/>
</dbReference>
<dbReference type="CDD" id="cd00130">
    <property type="entry name" value="PAS"/>
    <property type="match status" value="1"/>
</dbReference>
<dbReference type="Pfam" id="PF08448">
    <property type="entry name" value="PAS_4"/>
    <property type="match status" value="2"/>
</dbReference>
<evidence type="ECO:0000259" key="7">
    <source>
        <dbReference type="PROSITE" id="PS50109"/>
    </source>
</evidence>
<evidence type="ECO:0000256" key="1">
    <source>
        <dbReference type="ARBA" id="ARBA00000085"/>
    </source>
</evidence>
<feature type="transmembrane region" description="Helical" evidence="6">
    <location>
        <begin position="188"/>
        <end position="208"/>
    </location>
</feature>
<dbReference type="Pfam" id="PF00512">
    <property type="entry name" value="HisKA"/>
    <property type="match status" value="1"/>
</dbReference>
<dbReference type="Gene3D" id="3.30.450.20">
    <property type="entry name" value="PAS domain"/>
    <property type="match status" value="3"/>
</dbReference>
<dbReference type="SUPFAM" id="SSF55785">
    <property type="entry name" value="PYP-like sensor domain (PAS domain)"/>
    <property type="match status" value="3"/>
</dbReference>
<evidence type="ECO:0000313" key="11">
    <source>
        <dbReference type="EMBL" id="MDZ5461680.1"/>
    </source>
</evidence>